<keyword evidence="1" id="KW-0472">Membrane</keyword>
<accession>A0A1F6UIJ2</accession>
<keyword evidence="1" id="KW-1133">Transmembrane helix</keyword>
<gene>
    <name evidence="2" type="ORF">A2V58_01365</name>
</gene>
<evidence type="ECO:0000313" key="3">
    <source>
        <dbReference type="Proteomes" id="UP000177950"/>
    </source>
</evidence>
<proteinExistence type="predicted"/>
<feature type="non-terminal residue" evidence="2">
    <location>
        <position position="1"/>
    </location>
</feature>
<organism evidence="2 3">
    <name type="scientific">Candidatus Muproteobacteria bacterium RBG_19FT_COMBO_61_10</name>
    <dbReference type="NCBI Taxonomy" id="1817761"/>
    <lineage>
        <taxon>Bacteria</taxon>
        <taxon>Pseudomonadati</taxon>
        <taxon>Pseudomonadota</taxon>
        <taxon>Candidatus Muproteobacteria</taxon>
    </lineage>
</organism>
<protein>
    <submittedName>
        <fullName evidence="2">Uncharacterized protein</fullName>
    </submittedName>
</protein>
<feature type="transmembrane region" description="Helical" evidence="1">
    <location>
        <begin position="75"/>
        <end position="95"/>
    </location>
</feature>
<name>A0A1F6UIJ2_9PROT</name>
<reference evidence="2 3" key="1">
    <citation type="journal article" date="2016" name="Nat. Commun.">
        <title>Thousands of microbial genomes shed light on interconnected biogeochemical processes in an aquifer system.</title>
        <authorList>
            <person name="Anantharaman K."/>
            <person name="Brown C.T."/>
            <person name="Hug L.A."/>
            <person name="Sharon I."/>
            <person name="Castelle C.J."/>
            <person name="Probst A.J."/>
            <person name="Thomas B.C."/>
            <person name="Singh A."/>
            <person name="Wilkins M.J."/>
            <person name="Karaoz U."/>
            <person name="Brodie E.L."/>
            <person name="Williams K.H."/>
            <person name="Hubbard S.S."/>
            <person name="Banfield J.F."/>
        </authorList>
    </citation>
    <scope>NUCLEOTIDE SEQUENCE [LARGE SCALE GENOMIC DNA]</scope>
</reference>
<evidence type="ECO:0000256" key="1">
    <source>
        <dbReference type="SAM" id="Phobius"/>
    </source>
</evidence>
<feature type="transmembrane region" description="Helical" evidence="1">
    <location>
        <begin position="15"/>
        <end position="33"/>
    </location>
</feature>
<evidence type="ECO:0000313" key="2">
    <source>
        <dbReference type="EMBL" id="OGI57176.1"/>
    </source>
</evidence>
<dbReference type="AlphaFoldDB" id="A0A1F6UIJ2"/>
<keyword evidence="1" id="KW-0812">Transmembrane</keyword>
<dbReference type="EMBL" id="MFSV01000147">
    <property type="protein sequence ID" value="OGI57176.1"/>
    <property type="molecule type" value="Genomic_DNA"/>
</dbReference>
<sequence>GLVFPGLGQLALKCYIRGIALTLATLACLYVLMERVVQQAMDIAGKIDISSGVVDVWAIYAAVHEAGKIPYTGTFKLALWALLILWLIGGVDAYVQGGREDRQGQSLSGE</sequence>
<comment type="caution">
    <text evidence="2">The sequence shown here is derived from an EMBL/GenBank/DDBJ whole genome shotgun (WGS) entry which is preliminary data.</text>
</comment>
<dbReference type="Proteomes" id="UP000177950">
    <property type="component" value="Unassembled WGS sequence"/>
</dbReference>